<keyword evidence="7" id="KW-0687">Ribonucleoprotein</keyword>
<dbReference type="GO" id="GO:0005840">
    <property type="term" value="C:ribosome"/>
    <property type="evidence" value="ECO:0007669"/>
    <property type="project" value="UniProtKB-KW"/>
</dbReference>
<sequence>MKYLEIDFSIECAPEVIEDARALLADAAGDAGCESFEDTPNGLKAFAQTDNWNEEQIAKAIDDFLIPDVNISYTIKNADDKDWNKEWEEQGFEPINIDDKLLICDAKKSLPDTKDKNIDHIFIDAKLAFGTGTHETTRMIASTLLHLDLKDKRILDCGCGTGILGIIAAKYGAKAVVSYDIDEWSVENSQHNIAINNVENIEIYHGDAHVLNHISGVFDIVTANINRNIILNDIATFKSVMKKDSLLILSGFYQADIPIILEHAKALGMEEYGRKNDNDWACLILTT</sequence>
<feature type="binding site" evidence="6">
    <location>
        <position position="158"/>
    </location>
    <ligand>
        <name>S-adenosyl-L-methionine</name>
        <dbReference type="ChEBI" id="CHEBI:59789"/>
    </ligand>
</feature>
<dbReference type="GeneID" id="85012438"/>
<name>A0A3S4VA20_9BACT</name>
<protein>
    <recommendedName>
        <fullName evidence="6">Ribosomal protein L11 methyltransferase</fullName>
        <shortName evidence="6">L11 Mtase</shortName>
        <ecNumber evidence="6">2.1.1.-</ecNumber>
    </recommendedName>
</protein>
<dbReference type="RefSeq" id="WP_018920372.1">
    <property type="nucleotide sequence ID" value="NZ_LR134384.1"/>
</dbReference>
<evidence type="ECO:0000256" key="2">
    <source>
        <dbReference type="ARBA" id="ARBA00022490"/>
    </source>
</evidence>
<dbReference type="Pfam" id="PF06325">
    <property type="entry name" value="PrmA"/>
    <property type="match status" value="1"/>
</dbReference>
<evidence type="ECO:0000256" key="3">
    <source>
        <dbReference type="ARBA" id="ARBA00022603"/>
    </source>
</evidence>
<proteinExistence type="inferred from homology"/>
<organism evidence="7 8">
    <name type="scientific">Segatella oris</name>
    <dbReference type="NCBI Taxonomy" id="28135"/>
    <lineage>
        <taxon>Bacteria</taxon>
        <taxon>Pseudomonadati</taxon>
        <taxon>Bacteroidota</taxon>
        <taxon>Bacteroidia</taxon>
        <taxon>Bacteroidales</taxon>
        <taxon>Prevotellaceae</taxon>
        <taxon>Segatella</taxon>
    </lineage>
</organism>
<keyword evidence="2 6" id="KW-0963">Cytoplasm</keyword>
<dbReference type="EC" id="2.1.1.-" evidence="6"/>
<evidence type="ECO:0000256" key="6">
    <source>
        <dbReference type="HAMAP-Rule" id="MF_00735"/>
    </source>
</evidence>
<dbReference type="GO" id="GO:0016279">
    <property type="term" value="F:protein-lysine N-methyltransferase activity"/>
    <property type="evidence" value="ECO:0007669"/>
    <property type="project" value="RHEA"/>
</dbReference>
<dbReference type="HAMAP" id="MF_00735">
    <property type="entry name" value="Methyltr_PrmA"/>
    <property type="match status" value="1"/>
</dbReference>
<dbReference type="NCBIfam" id="NF001785">
    <property type="entry name" value="PRK00517.2-2"/>
    <property type="match status" value="1"/>
</dbReference>
<dbReference type="InterPro" id="IPR050078">
    <property type="entry name" value="Ribosomal_L11_MeTrfase_PrmA"/>
</dbReference>
<comment type="similarity">
    <text evidence="1 6">Belongs to the methyltransferase superfamily. PrmA family.</text>
</comment>
<comment type="subcellular location">
    <subcellularLocation>
        <location evidence="6">Cytoplasm</location>
    </subcellularLocation>
</comment>
<dbReference type="AlphaFoldDB" id="A0A3S4VA20"/>
<dbReference type="PANTHER" id="PTHR43648">
    <property type="entry name" value="ELECTRON TRANSFER FLAVOPROTEIN BETA SUBUNIT LYSINE METHYLTRANSFERASE"/>
    <property type="match status" value="1"/>
</dbReference>
<comment type="catalytic activity">
    <reaction evidence="6">
        <text>L-lysyl-[protein] + 3 S-adenosyl-L-methionine = N(6),N(6),N(6)-trimethyl-L-lysyl-[protein] + 3 S-adenosyl-L-homocysteine + 3 H(+)</text>
        <dbReference type="Rhea" id="RHEA:54192"/>
        <dbReference type="Rhea" id="RHEA-COMP:9752"/>
        <dbReference type="Rhea" id="RHEA-COMP:13826"/>
        <dbReference type="ChEBI" id="CHEBI:15378"/>
        <dbReference type="ChEBI" id="CHEBI:29969"/>
        <dbReference type="ChEBI" id="CHEBI:57856"/>
        <dbReference type="ChEBI" id="CHEBI:59789"/>
        <dbReference type="ChEBI" id="CHEBI:61961"/>
    </reaction>
</comment>
<dbReference type="Gene3D" id="3.40.50.150">
    <property type="entry name" value="Vaccinia Virus protein VP39"/>
    <property type="match status" value="1"/>
</dbReference>
<keyword evidence="5 6" id="KW-0949">S-adenosyl-L-methionine</keyword>
<feature type="binding site" evidence="6">
    <location>
        <position position="137"/>
    </location>
    <ligand>
        <name>S-adenosyl-L-methionine</name>
        <dbReference type="ChEBI" id="CHEBI:59789"/>
    </ligand>
</feature>
<comment type="function">
    <text evidence="6">Methylates ribosomal protein L11.</text>
</comment>
<feature type="binding site" evidence="6">
    <location>
        <position position="180"/>
    </location>
    <ligand>
        <name>S-adenosyl-L-methionine</name>
        <dbReference type="ChEBI" id="CHEBI:59789"/>
    </ligand>
</feature>
<dbReference type="GO" id="GO:0005737">
    <property type="term" value="C:cytoplasm"/>
    <property type="evidence" value="ECO:0007669"/>
    <property type="project" value="UniProtKB-SubCell"/>
</dbReference>
<dbReference type="KEGG" id="poc:NCTC13071_01626"/>
<dbReference type="InterPro" id="IPR004498">
    <property type="entry name" value="Ribosomal_PrmA_MeTrfase"/>
</dbReference>
<reference evidence="7 8" key="1">
    <citation type="submission" date="2018-12" db="EMBL/GenBank/DDBJ databases">
        <authorList>
            <consortium name="Pathogen Informatics"/>
        </authorList>
    </citation>
    <scope>NUCLEOTIDE SEQUENCE [LARGE SCALE GENOMIC DNA]</scope>
    <source>
        <strain evidence="7 8">NCTC13071</strain>
    </source>
</reference>
<evidence type="ECO:0000256" key="5">
    <source>
        <dbReference type="ARBA" id="ARBA00022691"/>
    </source>
</evidence>
<evidence type="ECO:0000313" key="8">
    <source>
        <dbReference type="Proteomes" id="UP000274578"/>
    </source>
</evidence>
<keyword evidence="4 6" id="KW-0808">Transferase</keyword>
<dbReference type="GO" id="GO:0032259">
    <property type="term" value="P:methylation"/>
    <property type="evidence" value="ECO:0007669"/>
    <property type="project" value="UniProtKB-KW"/>
</dbReference>
<dbReference type="Proteomes" id="UP000274578">
    <property type="component" value="Chromosome 1"/>
</dbReference>
<dbReference type="EMBL" id="LR134384">
    <property type="protein sequence ID" value="VEH15618.1"/>
    <property type="molecule type" value="Genomic_DNA"/>
</dbReference>
<evidence type="ECO:0000313" key="7">
    <source>
        <dbReference type="EMBL" id="VEH15618.1"/>
    </source>
</evidence>
<keyword evidence="7" id="KW-0689">Ribosomal protein</keyword>
<dbReference type="PANTHER" id="PTHR43648:SF1">
    <property type="entry name" value="ELECTRON TRANSFER FLAVOPROTEIN BETA SUBUNIT LYSINE METHYLTRANSFERASE"/>
    <property type="match status" value="1"/>
</dbReference>
<dbReference type="CDD" id="cd02440">
    <property type="entry name" value="AdoMet_MTases"/>
    <property type="match status" value="1"/>
</dbReference>
<dbReference type="PIRSF" id="PIRSF000401">
    <property type="entry name" value="RPL11_MTase"/>
    <property type="match status" value="1"/>
</dbReference>
<keyword evidence="3 6" id="KW-0489">Methyltransferase</keyword>
<evidence type="ECO:0000256" key="1">
    <source>
        <dbReference type="ARBA" id="ARBA00009741"/>
    </source>
</evidence>
<dbReference type="InterPro" id="IPR029063">
    <property type="entry name" value="SAM-dependent_MTases_sf"/>
</dbReference>
<dbReference type="SUPFAM" id="SSF53335">
    <property type="entry name" value="S-adenosyl-L-methionine-dependent methyltransferases"/>
    <property type="match status" value="1"/>
</dbReference>
<gene>
    <name evidence="6 7" type="primary">prmA</name>
    <name evidence="7" type="ORF">NCTC13071_01626</name>
</gene>
<evidence type="ECO:0000256" key="4">
    <source>
        <dbReference type="ARBA" id="ARBA00022679"/>
    </source>
</evidence>
<feature type="binding site" evidence="6">
    <location>
        <position position="224"/>
    </location>
    <ligand>
        <name>S-adenosyl-L-methionine</name>
        <dbReference type="ChEBI" id="CHEBI:59789"/>
    </ligand>
</feature>
<accession>A0A3S4VA20</accession>